<dbReference type="EMBL" id="BMOD01000002">
    <property type="protein sequence ID" value="GGJ22484.1"/>
    <property type="molecule type" value="Genomic_DNA"/>
</dbReference>
<feature type="chain" id="PRO_5045591044" description="DUF1517 domain-containing protein" evidence="2">
    <location>
        <begin position="19"/>
        <end position="280"/>
    </location>
</feature>
<keyword evidence="1" id="KW-0472">Membrane</keyword>
<dbReference type="Pfam" id="PF07466">
    <property type="entry name" value="DUF1517"/>
    <property type="match status" value="1"/>
</dbReference>
<dbReference type="RefSeq" id="WP_188999695.1">
    <property type="nucleotide sequence ID" value="NZ_BMOD01000002.1"/>
</dbReference>
<dbReference type="Proteomes" id="UP000632222">
    <property type="component" value="Unassembled WGS sequence"/>
</dbReference>
<evidence type="ECO:0000313" key="4">
    <source>
        <dbReference type="Proteomes" id="UP000632222"/>
    </source>
</evidence>
<sequence length="280" mass="28837">MKALWTVFLWMVSFSAFAQSGGGFGGSGSGGGSSSGGGGYSGGGSYSGGGGYSSYGGNNVFIGGGGGGIGVIVFIIIVAFIIMSAMQKRGKGGAAGVAGYGGQAQAVKVQILLAEGDEVKAAMQRIAQTGDASSNQGLASMLNEAALNVLRHPDRWMYAYLDTGSGNEGQMDGKVRAWAAEARSDFTEQTTSNYGKYQRTDAKFEKGGVYLAVTLMAASSNLPALSKDVSPTSVREVLNILAGLSGTGLVRIDVVWSPDQEGEFLSEDEALIKYPELTKL</sequence>
<feature type="signal peptide" evidence="2">
    <location>
        <begin position="1"/>
        <end position="18"/>
    </location>
</feature>
<keyword evidence="4" id="KW-1185">Reference proteome</keyword>
<comment type="caution">
    <text evidence="3">The sequence shown here is derived from an EMBL/GenBank/DDBJ whole genome shotgun (WGS) entry which is preliminary data.</text>
</comment>
<dbReference type="InterPro" id="IPR010903">
    <property type="entry name" value="DUF1517"/>
</dbReference>
<gene>
    <name evidence="3" type="ORF">GCM10008938_05930</name>
</gene>
<dbReference type="PANTHER" id="PTHR33975">
    <property type="entry name" value="MYELIN-ASSOCIATED OLIGODENDROCYTE BASIC PROTEIN"/>
    <property type="match status" value="1"/>
</dbReference>
<keyword evidence="2" id="KW-0732">Signal</keyword>
<evidence type="ECO:0000256" key="2">
    <source>
        <dbReference type="SAM" id="SignalP"/>
    </source>
</evidence>
<keyword evidence="1" id="KW-1133">Transmembrane helix</keyword>
<organism evidence="3 4">
    <name type="scientific">Deinococcus roseus</name>
    <dbReference type="NCBI Taxonomy" id="392414"/>
    <lineage>
        <taxon>Bacteria</taxon>
        <taxon>Thermotogati</taxon>
        <taxon>Deinococcota</taxon>
        <taxon>Deinococci</taxon>
        <taxon>Deinococcales</taxon>
        <taxon>Deinococcaceae</taxon>
        <taxon>Deinococcus</taxon>
    </lineage>
</organism>
<protein>
    <recommendedName>
        <fullName evidence="5">DUF1517 domain-containing protein</fullName>
    </recommendedName>
</protein>
<name>A0ABQ2CV67_9DEIO</name>
<evidence type="ECO:0000313" key="3">
    <source>
        <dbReference type="EMBL" id="GGJ22484.1"/>
    </source>
</evidence>
<proteinExistence type="predicted"/>
<dbReference type="SUPFAM" id="SSF56935">
    <property type="entry name" value="Porins"/>
    <property type="match status" value="1"/>
</dbReference>
<evidence type="ECO:0008006" key="5">
    <source>
        <dbReference type="Google" id="ProtNLM"/>
    </source>
</evidence>
<dbReference type="PANTHER" id="PTHR33975:SF2">
    <property type="entry name" value="MYELIN-ASSOCIATED OLIGODENDROCYTE BASIC PROTEIN"/>
    <property type="match status" value="1"/>
</dbReference>
<dbReference type="InterPro" id="IPR053023">
    <property type="entry name" value="FLAP_modulator"/>
</dbReference>
<feature type="transmembrane region" description="Helical" evidence="1">
    <location>
        <begin position="60"/>
        <end position="82"/>
    </location>
</feature>
<evidence type="ECO:0000256" key="1">
    <source>
        <dbReference type="SAM" id="Phobius"/>
    </source>
</evidence>
<reference evidence="4" key="1">
    <citation type="journal article" date="2019" name="Int. J. Syst. Evol. Microbiol.">
        <title>The Global Catalogue of Microorganisms (GCM) 10K type strain sequencing project: providing services to taxonomists for standard genome sequencing and annotation.</title>
        <authorList>
            <consortium name="The Broad Institute Genomics Platform"/>
            <consortium name="The Broad Institute Genome Sequencing Center for Infectious Disease"/>
            <person name="Wu L."/>
            <person name="Ma J."/>
        </authorList>
    </citation>
    <scope>NUCLEOTIDE SEQUENCE [LARGE SCALE GENOMIC DNA]</scope>
    <source>
        <strain evidence="4">JCM 14370</strain>
    </source>
</reference>
<keyword evidence="1" id="KW-0812">Transmembrane</keyword>
<accession>A0ABQ2CV67</accession>